<evidence type="ECO:0000313" key="3">
    <source>
        <dbReference type="Proteomes" id="UP001162480"/>
    </source>
</evidence>
<keyword evidence="3" id="KW-1185">Reference proteome</keyword>
<sequence length="110" mass="11721">MNGPRIYYICEGNSFLRICILVIVFVNSITVVTVVEVSAFVGAYTAADGYNIVVVAVGVVTGHAGVMVVLFWLLAILLWMMVMVELVLVVVLLSVGSLQKSKGVATDTLG</sequence>
<name>A0AA36AGE0_OCTVU</name>
<organism evidence="2 3">
    <name type="scientific">Octopus vulgaris</name>
    <name type="common">Common octopus</name>
    <dbReference type="NCBI Taxonomy" id="6645"/>
    <lineage>
        <taxon>Eukaryota</taxon>
        <taxon>Metazoa</taxon>
        <taxon>Spiralia</taxon>
        <taxon>Lophotrochozoa</taxon>
        <taxon>Mollusca</taxon>
        <taxon>Cephalopoda</taxon>
        <taxon>Coleoidea</taxon>
        <taxon>Octopodiformes</taxon>
        <taxon>Octopoda</taxon>
        <taxon>Incirrata</taxon>
        <taxon>Octopodidae</taxon>
        <taxon>Octopus</taxon>
    </lineage>
</organism>
<keyword evidence="1" id="KW-0472">Membrane</keyword>
<dbReference type="EMBL" id="OX597814">
    <property type="protein sequence ID" value="CAI9715079.1"/>
    <property type="molecule type" value="Genomic_DNA"/>
</dbReference>
<keyword evidence="1" id="KW-0812">Transmembrane</keyword>
<feature type="transmembrane region" description="Helical" evidence="1">
    <location>
        <begin position="76"/>
        <end position="95"/>
    </location>
</feature>
<gene>
    <name evidence="2" type="ORF">OCTVUL_1B014545</name>
</gene>
<evidence type="ECO:0000313" key="2">
    <source>
        <dbReference type="EMBL" id="CAI9715079.1"/>
    </source>
</evidence>
<protein>
    <recommendedName>
        <fullName evidence="4">Transmembrane protein</fullName>
    </recommendedName>
</protein>
<accession>A0AA36AGE0</accession>
<reference evidence="2" key="1">
    <citation type="submission" date="2023-08" db="EMBL/GenBank/DDBJ databases">
        <authorList>
            <person name="Alioto T."/>
            <person name="Alioto T."/>
            <person name="Gomez Garrido J."/>
        </authorList>
    </citation>
    <scope>NUCLEOTIDE SEQUENCE</scope>
</reference>
<feature type="transmembrane region" description="Helical" evidence="1">
    <location>
        <begin position="15"/>
        <end position="37"/>
    </location>
</feature>
<feature type="transmembrane region" description="Helical" evidence="1">
    <location>
        <begin position="49"/>
        <end position="70"/>
    </location>
</feature>
<keyword evidence="1" id="KW-1133">Transmembrane helix</keyword>
<dbReference type="Proteomes" id="UP001162480">
    <property type="component" value="Chromosome 1"/>
</dbReference>
<evidence type="ECO:0008006" key="4">
    <source>
        <dbReference type="Google" id="ProtNLM"/>
    </source>
</evidence>
<evidence type="ECO:0000256" key="1">
    <source>
        <dbReference type="SAM" id="Phobius"/>
    </source>
</evidence>
<proteinExistence type="predicted"/>
<dbReference type="AlphaFoldDB" id="A0AA36AGE0"/>